<gene>
    <name evidence="1" type="ORF">BO225_05495</name>
</gene>
<dbReference type="GeneID" id="78275399"/>
<organism evidence="1 2">
    <name type="scientific">Dubosiella newyorkensis</name>
    <dbReference type="NCBI Taxonomy" id="1862672"/>
    <lineage>
        <taxon>Bacteria</taxon>
        <taxon>Bacillati</taxon>
        <taxon>Bacillota</taxon>
        <taxon>Erysipelotrichia</taxon>
        <taxon>Erysipelotrichales</taxon>
        <taxon>Erysipelotrichaceae</taxon>
        <taxon>Dubosiella</taxon>
    </lineage>
</organism>
<dbReference type="RefSeq" id="WP_076341275.1">
    <property type="nucleotide sequence ID" value="NZ_CAPDDE010000083.1"/>
</dbReference>
<reference evidence="1 2" key="1">
    <citation type="submission" date="2016-11" db="EMBL/GenBank/DDBJ databases">
        <title>Description of two novel members of the family Erysipelotrichaceae: Ileibacterium lipovorans gen. nov., sp. nov. and Dubosiella newyorkensis, gen. nov., sp. nov.</title>
        <authorList>
            <person name="Cox L.M."/>
            <person name="Sohn J."/>
            <person name="Tyrrell K.L."/>
            <person name="Citron D.M."/>
            <person name="Lawson P.A."/>
            <person name="Patel N.B."/>
            <person name="Iizumi T."/>
            <person name="Perez-Perez G.I."/>
            <person name="Goldstein E.J."/>
            <person name="Blaser M.J."/>
        </authorList>
    </citation>
    <scope>NUCLEOTIDE SEQUENCE [LARGE SCALE GENOMIC DNA]</scope>
    <source>
        <strain evidence="1 2">NYU-BL-A4</strain>
    </source>
</reference>
<proteinExistence type="predicted"/>
<dbReference type="EMBL" id="MPKA01000062">
    <property type="protein sequence ID" value="OLU46626.1"/>
    <property type="molecule type" value="Genomic_DNA"/>
</dbReference>
<evidence type="ECO:0000313" key="2">
    <source>
        <dbReference type="Proteomes" id="UP000186705"/>
    </source>
</evidence>
<keyword evidence="2" id="KW-1185">Reference proteome</keyword>
<sequence>MTYEDFLRFNQISVVFEPLPYSIKGFCRKKGEWIVIVLNARCDLAEQRRALDHELAHALNGHLDMYDYEECESAVAFQSGQRKKKG</sequence>
<dbReference type="Gene3D" id="1.10.10.2910">
    <property type="match status" value="1"/>
</dbReference>
<dbReference type="Proteomes" id="UP000186705">
    <property type="component" value="Unassembled WGS sequence"/>
</dbReference>
<name>A0A1U7NMV8_9FIRM</name>
<dbReference type="STRING" id="1862672.BO225_05495"/>
<dbReference type="OrthoDB" id="1654749at2"/>
<comment type="caution">
    <text evidence="1">The sequence shown here is derived from an EMBL/GenBank/DDBJ whole genome shotgun (WGS) entry which is preliminary data.</text>
</comment>
<dbReference type="AlphaFoldDB" id="A0A1U7NMV8"/>
<accession>A0A1U7NMV8</accession>
<evidence type="ECO:0008006" key="3">
    <source>
        <dbReference type="Google" id="ProtNLM"/>
    </source>
</evidence>
<protein>
    <recommendedName>
        <fullName evidence="3">IrrE N-terminal-like domain-containing protein</fullName>
    </recommendedName>
</protein>
<evidence type="ECO:0000313" key="1">
    <source>
        <dbReference type="EMBL" id="OLU46626.1"/>
    </source>
</evidence>